<sequence length="83" mass="8838">MTTIPPRQKVVEDKDRRFYVHAPSSVYLSLQQEAVQRGTNVWTLGGLVLAQWLSAGCPDLAASSESPCPSPSPVAGPSRSAGE</sequence>
<dbReference type="AlphaFoldDB" id="A0A1H1L6L3"/>
<proteinExistence type="predicted"/>
<evidence type="ECO:0000313" key="2">
    <source>
        <dbReference type="EMBL" id="SDR70136.1"/>
    </source>
</evidence>
<feature type="region of interest" description="Disordered" evidence="1">
    <location>
        <begin position="60"/>
        <end position="83"/>
    </location>
</feature>
<accession>A0A1H1L6L3</accession>
<dbReference type="EMBL" id="LT629748">
    <property type="protein sequence ID" value="SDR70136.1"/>
    <property type="molecule type" value="Genomic_DNA"/>
</dbReference>
<name>A0A1H1L6L3_9GAMM</name>
<dbReference type="Proteomes" id="UP000243426">
    <property type="component" value="Chromosome I"/>
</dbReference>
<dbReference type="STRING" id="797277.SAMN05216198_0112"/>
<reference evidence="3" key="1">
    <citation type="submission" date="2016-10" db="EMBL/GenBank/DDBJ databases">
        <authorList>
            <person name="Varghese N."/>
            <person name="Submissions S."/>
        </authorList>
    </citation>
    <scope>NUCLEOTIDE SEQUENCE [LARGE SCALE GENOMIC DNA]</scope>
    <source>
        <strain evidence="3">2SM5</strain>
    </source>
</reference>
<evidence type="ECO:0000313" key="3">
    <source>
        <dbReference type="Proteomes" id="UP000243426"/>
    </source>
</evidence>
<protein>
    <submittedName>
        <fullName evidence="2">Uncharacterized protein</fullName>
    </submittedName>
</protein>
<evidence type="ECO:0000256" key="1">
    <source>
        <dbReference type="SAM" id="MobiDB-lite"/>
    </source>
</evidence>
<keyword evidence="3" id="KW-1185">Reference proteome</keyword>
<organism evidence="2 3">
    <name type="scientific">Halopseudomonas litoralis</name>
    <dbReference type="NCBI Taxonomy" id="797277"/>
    <lineage>
        <taxon>Bacteria</taxon>
        <taxon>Pseudomonadati</taxon>
        <taxon>Pseudomonadota</taxon>
        <taxon>Gammaproteobacteria</taxon>
        <taxon>Pseudomonadales</taxon>
        <taxon>Pseudomonadaceae</taxon>
        <taxon>Halopseudomonas</taxon>
    </lineage>
</organism>
<gene>
    <name evidence="2" type="ORF">SAMN05216198_0112</name>
</gene>